<feature type="region of interest" description="Disordered" evidence="1">
    <location>
        <begin position="50"/>
        <end position="130"/>
    </location>
</feature>
<evidence type="ECO:0000256" key="1">
    <source>
        <dbReference type="SAM" id="MobiDB-lite"/>
    </source>
</evidence>
<name>A0A9Q9AT72_9PEZI</name>
<evidence type="ECO:0000313" key="3">
    <source>
        <dbReference type="Proteomes" id="UP001056384"/>
    </source>
</evidence>
<dbReference type="Proteomes" id="UP001056384">
    <property type="component" value="Chromosome 3"/>
</dbReference>
<sequence length="130" mass="13940">MPYNWDDANQKHLLLAVIHLTMPGPPKWDQVAKMLGDGCTSEGARKQFAKLKNSAKDTLGEAGEADEEGDSKPKTPAKGRAKKTTGETSKKSASKRKADKADGGAADDDVEESPLKKIKAEATKGEDDEE</sequence>
<feature type="compositionally biased region" description="Basic and acidic residues" evidence="1">
    <location>
        <begin position="113"/>
        <end position="130"/>
    </location>
</feature>
<proteinExistence type="predicted"/>
<dbReference type="OrthoDB" id="3649715at2759"/>
<organism evidence="2 3">
    <name type="scientific">Septoria linicola</name>
    <dbReference type="NCBI Taxonomy" id="215465"/>
    <lineage>
        <taxon>Eukaryota</taxon>
        <taxon>Fungi</taxon>
        <taxon>Dikarya</taxon>
        <taxon>Ascomycota</taxon>
        <taxon>Pezizomycotina</taxon>
        <taxon>Dothideomycetes</taxon>
        <taxon>Dothideomycetidae</taxon>
        <taxon>Mycosphaerellales</taxon>
        <taxon>Mycosphaerellaceae</taxon>
        <taxon>Septoria</taxon>
    </lineage>
</organism>
<keyword evidence="3" id="KW-1185">Reference proteome</keyword>
<gene>
    <name evidence="2" type="ORF">Slin15195_G048860</name>
</gene>
<evidence type="ECO:0008006" key="4">
    <source>
        <dbReference type="Google" id="ProtNLM"/>
    </source>
</evidence>
<dbReference type="AlphaFoldDB" id="A0A9Q9AT72"/>
<dbReference type="EMBL" id="CP099420">
    <property type="protein sequence ID" value="USW51567.1"/>
    <property type="molecule type" value="Genomic_DNA"/>
</dbReference>
<accession>A0A9Q9AT72</accession>
<protein>
    <recommendedName>
        <fullName evidence="4">Myb-like domain-containing protein</fullName>
    </recommendedName>
</protein>
<evidence type="ECO:0000313" key="2">
    <source>
        <dbReference type="EMBL" id="USW51567.1"/>
    </source>
</evidence>
<reference evidence="2" key="1">
    <citation type="submission" date="2022-06" db="EMBL/GenBank/DDBJ databases">
        <title>Complete genome sequences of two strains of the flax pathogen Septoria linicola.</title>
        <authorList>
            <person name="Lapalu N."/>
            <person name="Simon A."/>
            <person name="Demenou B."/>
            <person name="Paumier D."/>
            <person name="Guillot M.-P."/>
            <person name="Gout L."/>
            <person name="Valade R."/>
        </authorList>
    </citation>
    <scope>NUCLEOTIDE SEQUENCE</scope>
    <source>
        <strain evidence="2">SE15195</strain>
    </source>
</reference>